<dbReference type="InterPro" id="IPR001254">
    <property type="entry name" value="Trypsin_dom"/>
</dbReference>
<dbReference type="Pfam" id="PF00089">
    <property type="entry name" value="Trypsin"/>
    <property type="match status" value="1"/>
</dbReference>
<dbReference type="InterPro" id="IPR043504">
    <property type="entry name" value="Peptidase_S1_PA_chymotrypsin"/>
</dbReference>
<keyword evidence="4" id="KW-1185">Reference proteome</keyword>
<dbReference type="EMBL" id="CAJPIN010000628">
    <property type="protein sequence ID" value="CAG2053734.1"/>
    <property type="molecule type" value="Genomic_DNA"/>
</dbReference>
<evidence type="ECO:0000313" key="4">
    <source>
        <dbReference type="Proteomes" id="UP001153148"/>
    </source>
</evidence>
<name>A0ABN7NFV1_TIMPD</name>
<organism evidence="3 4">
    <name type="scientific">Timema podura</name>
    <name type="common">Walking stick</name>
    <dbReference type="NCBI Taxonomy" id="61482"/>
    <lineage>
        <taxon>Eukaryota</taxon>
        <taxon>Metazoa</taxon>
        <taxon>Ecdysozoa</taxon>
        <taxon>Arthropoda</taxon>
        <taxon>Hexapoda</taxon>
        <taxon>Insecta</taxon>
        <taxon>Pterygota</taxon>
        <taxon>Neoptera</taxon>
        <taxon>Polyneoptera</taxon>
        <taxon>Phasmatodea</taxon>
        <taxon>Timematodea</taxon>
        <taxon>Timematoidea</taxon>
        <taxon>Timematidae</taxon>
        <taxon>Timema</taxon>
    </lineage>
</organism>
<dbReference type="Gene3D" id="2.40.10.10">
    <property type="entry name" value="Trypsin-like serine proteases"/>
    <property type="match status" value="2"/>
</dbReference>
<dbReference type="InterPro" id="IPR018114">
    <property type="entry name" value="TRYPSIN_HIS"/>
</dbReference>
<dbReference type="InterPro" id="IPR009003">
    <property type="entry name" value="Peptidase_S1_PA"/>
</dbReference>
<evidence type="ECO:0000313" key="3">
    <source>
        <dbReference type="EMBL" id="CAG2053734.1"/>
    </source>
</evidence>
<dbReference type="PANTHER" id="PTHR24252:SF7">
    <property type="entry name" value="HYALIN"/>
    <property type="match status" value="1"/>
</dbReference>
<dbReference type="PANTHER" id="PTHR24252">
    <property type="entry name" value="ACROSIN-RELATED"/>
    <property type="match status" value="1"/>
</dbReference>
<dbReference type="PROSITE" id="PS50240">
    <property type="entry name" value="TRYPSIN_DOM"/>
    <property type="match status" value="1"/>
</dbReference>
<sequence length="247" mass="27134">MNKGGRGGQYCKVNHLSACQSVVRTVPVMTGVKVSLVGNDDPKVSYEAKNEGQKIQMPHIPYIFKGRSSVIVSEVASIKDFPFMVSLFFDHEPVCAGTILNEWWVITAAHCIFSTNNHSKASITLQAGSSKSYDREAASHSVEKTIIHNKFIVKLLAHDIALIKVEFDNSSYTNILRVAKVPILNTKVCKNVYKKFITSHRIICAGFQEAGVVCTLWVAPTRENGISSGSLVCGLQQRNGSRVLGHN</sequence>
<comment type="caution">
    <text evidence="3">The sequence shown here is derived from an EMBL/GenBank/DDBJ whole genome shotgun (WGS) entry which is preliminary data.</text>
</comment>
<proteinExistence type="predicted"/>
<gene>
    <name evidence="3" type="ORF">TPAB3V08_LOCUS783</name>
</gene>
<evidence type="ECO:0000259" key="2">
    <source>
        <dbReference type="PROSITE" id="PS50240"/>
    </source>
</evidence>
<evidence type="ECO:0000256" key="1">
    <source>
        <dbReference type="ARBA" id="ARBA00023157"/>
    </source>
</evidence>
<dbReference type="SMART" id="SM00020">
    <property type="entry name" value="Tryp_SPc"/>
    <property type="match status" value="1"/>
</dbReference>
<accession>A0ABN7NFV1</accession>
<reference evidence="3" key="1">
    <citation type="submission" date="2021-03" db="EMBL/GenBank/DDBJ databases">
        <authorList>
            <person name="Tran Van P."/>
        </authorList>
    </citation>
    <scope>NUCLEOTIDE SEQUENCE</scope>
</reference>
<dbReference type="PROSITE" id="PS00134">
    <property type="entry name" value="TRYPSIN_HIS"/>
    <property type="match status" value="1"/>
</dbReference>
<dbReference type="SUPFAM" id="SSF50494">
    <property type="entry name" value="Trypsin-like serine proteases"/>
    <property type="match status" value="1"/>
</dbReference>
<keyword evidence="1" id="KW-1015">Disulfide bond</keyword>
<feature type="domain" description="Peptidase S1" evidence="2">
    <location>
        <begin position="63"/>
        <end position="247"/>
    </location>
</feature>
<protein>
    <recommendedName>
        <fullName evidence="2">Peptidase S1 domain-containing protein</fullName>
    </recommendedName>
</protein>
<dbReference type="Proteomes" id="UP001153148">
    <property type="component" value="Unassembled WGS sequence"/>
</dbReference>